<evidence type="ECO:0000256" key="1">
    <source>
        <dbReference type="ARBA" id="ARBA00004496"/>
    </source>
</evidence>
<evidence type="ECO:0000256" key="6">
    <source>
        <dbReference type="ARBA" id="ARBA00022840"/>
    </source>
</evidence>
<dbReference type="GO" id="GO:0006420">
    <property type="term" value="P:arginyl-tRNA aminoacylation"/>
    <property type="evidence" value="ECO:0007669"/>
    <property type="project" value="InterPro"/>
</dbReference>
<evidence type="ECO:0000256" key="8">
    <source>
        <dbReference type="ARBA" id="ARBA00023146"/>
    </source>
</evidence>
<dbReference type="InterPro" id="IPR008909">
    <property type="entry name" value="DALR_anticod-bd"/>
</dbReference>
<organism evidence="12 13">
    <name type="scientific">Desulforhopalus singaporensis</name>
    <dbReference type="NCBI Taxonomy" id="91360"/>
    <lineage>
        <taxon>Bacteria</taxon>
        <taxon>Pseudomonadati</taxon>
        <taxon>Thermodesulfobacteriota</taxon>
        <taxon>Desulfobulbia</taxon>
        <taxon>Desulfobulbales</taxon>
        <taxon>Desulfocapsaceae</taxon>
        <taxon>Desulforhopalus</taxon>
    </lineage>
</organism>
<dbReference type="PANTHER" id="PTHR30075">
    <property type="entry name" value="GLYCYL-TRNA SYNTHETASE"/>
    <property type="match status" value="1"/>
</dbReference>
<comment type="subunit">
    <text evidence="10">Tetramer of two alpha and two beta subunits.</text>
</comment>
<dbReference type="InterPro" id="IPR006194">
    <property type="entry name" value="Gly-tRNA-synth_heterodimer"/>
</dbReference>
<protein>
    <recommendedName>
        <fullName evidence="10">Glycine--tRNA ligase beta subunit</fullName>
        <ecNumber evidence="10">6.1.1.14</ecNumber>
    </recommendedName>
    <alternativeName>
        <fullName evidence="10">Glycyl-tRNA synthetase beta subunit</fullName>
        <shortName evidence="10">GlyRS</shortName>
    </alternativeName>
</protein>
<evidence type="ECO:0000256" key="5">
    <source>
        <dbReference type="ARBA" id="ARBA00022741"/>
    </source>
</evidence>
<keyword evidence="7 10" id="KW-0648">Protein biosynthesis</keyword>
<sequence length="690" mass="76270">MRDLLFEIGTEEIPAGFMNIAYDQLAKGFSSRAAELKIGHGSINVTGTPRRLALMVKDVSEKQEDMRQELLGPSKKAAYDNEGNLTKAAEGFARSKGADVHELKVVDTPKGEYMMLIREVTGKPTGDLLPELLLALLNDLSFPKSMRWGSLNVTFARPVQWLVALFGEDVVSLEFAGVQSSTKSRGHRFHANQWIEIDNPQSYREKLLANQVMVDHEVRRQKVIEEIEAAVARTEELAGGRVFIDQDLVDTVNNLVENPVGVCGTFEKKFLELVPEVLITSMKEHQKYFPVVDDRGNLMPGFVAVNNTTVNDPQITRMGHQRVLKARLEDALFFFNSDKEVSLESRVNKLDGIIFQAKLGTMREKKDRLAKLARILAEKVDGSLTEDCCRAAELCKADLISEMVGEFPSLQGTMGSAYALNDGEKEAVALGIKEHYMPKRAGAEVPTSDVGAILGLADRFDTLAGCFGIGQIPTGKADPFGLRRITLAILHIIEEKNYSLLLEEICSKALALYGSKVNGSADTVDAIMKFIRDRFVNDSVAGGAEAAAVEAAVSVAFNDVNDCIKRTDAISQIRKDAGFEVLSAAYKRVKNIIKDNKSTEIDADLFESEAETQLHELTREVNLEMGALVAKQKYFGALQAMLKMKEPVDTFFDKVMVMADDEAVRQNRLNLLTALGELFLMVGDISRFQD</sequence>
<dbReference type="GO" id="GO:0005524">
    <property type="term" value="F:ATP binding"/>
    <property type="evidence" value="ECO:0007669"/>
    <property type="project" value="UniProtKB-UniRule"/>
</dbReference>
<evidence type="ECO:0000256" key="2">
    <source>
        <dbReference type="ARBA" id="ARBA00008226"/>
    </source>
</evidence>
<proteinExistence type="inferred from homology"/>
<evidence type="ECO:0000256" key="7">
    <source>
        <dbReference type="ARBA" id="ARBA00022917"/>
    </source>
</evidence>
<keyword evidence="6 10" id="KW-0067">ATP-binding</keyword>
<dbReference type="HAMAP" id="MF_00255">
    <property type="entry name" value="Gly_tRNA_synth_beta"/>
    <property type="match status" value="1"/>
</dbReference>
<dbReference type="PRINTS" id="PR01045">
    <property type="entry name" value="TRNASYNTHGB"/>
</dbReference>
<evidence type="ECO:0000256" key="3">
    <source>
        <dbReference type="ARBA" id="ARBA00022490"/>
    </source>
</evidence>
<comment type="similarity">
    <text evidence="2 10">Belongs to the class-II aminoacyl-tRNA synthetase family.</text>
</comment>
<reference evidence="12 13" key="1">
    <citation type="submission" date="2016-10" db="EMBL/GenBank/DDBJ databases">
        <authorList>
            <person name="de Groot N.N."/>
        </authorList>
    </citation>
    <scope>NUCLEOTIDE SEQUENCE [LARGE SCALE GENOMIC DNA]</scope>
    <source>
        <strain evidence="12 13">DSM 12130</strain>
    </source>
</reference>
<dbReference type="Pfam" id="PF02092">
    <property type="entry name" value="tRNA_synt_2f"/>
    <property type="match status" value="1"/>
</dbReference>
<dbReference type="GO" id="GO:0005829">
    <property type="term" value="C:cytosol"/>
    <property type="evidence" value="ECO:0007669"/>
    <property type="project" value="TreeGrafter"/>
</dbReference>
<dbReference type="EC" id="6.1.1.14" evidence="10"/>
<feature type="domain" description="DALR anticodon binding" evidence="11">
    <location>
        <begin position="584"/>
        <end position="677"/>
    </location>
</feature>
<dbReference type="GO" id="GO:0006426">
    <property type="term" value="P:glycyl-tRNA aminoacylation"/>
    <property type="evidence" value="ECO:0007669"/>
    <property type="project" value="UniProtKB-UniRule"/>
</dbReference>
<name>A0A1H0QMY4_9BACT</name>
<dbReference type="GO" id="GO:0004820">
    <property type="term" value="F:glycine-tRNA ligase activity"/>
    <property type="evidence" value="ECO:0007669"/>
    <property type="project" value="UniProtKB-UniRule"/>
</dbReference>
<dbReference type="OrthoDB" id="9775440at2"/>
<dbReference type="PANTHER" id="PTHR30075:SF2">
    <property type="entry name" value="GLYCINE--TRNA LIGASE, CHLOROPLASTIC_MITOCHONDRIAL 2"/>
    <property type="match status" value="1"/>
</dbReference>
<evidence type="ECO:0000256" key="10">
    <source>
        <dbReference type="HAMAP-Rule" id="MF_00255"/>
    </source>
</evidence>
<evidence type="ECO:0000313" key="12">
    <source>
        <dbReference type="EMBL" id="SDP18723.1"/>
    </source>
</evidence>
<dbReference type="InterPro" id="IPR015944">
    <property type="entry name" value="Gly-tRNA-synth_bsu"/>
</dbReference>
<keyword evidence="4 10" id="KW-0436">Ligase</keyword>
<keyword evidence="13" id="KW-1185">Reference proteome</keyword>
<comment type="catalytic activity">
    <reaction evidence="9 10">
        <text>tRNA(Gly) + glycine + ATP = glycyl-tRNA(Gly) + AMP + diphosphate</text>
        <dbReference type="Rhea" id="RHEA:16013"/>
        <dbReference type="Rhea" id="RHEA-COMP:9664"/>
        <dbReference type="Rhea" id="RHEA-COMP:9683"/>
        <dbReference type="ChEBI" id="CHEBI:30616"/>
        <dbReference type="ChEBI" id="CHEBI:33019"/>
        <dbReference type="ChEBI" id="CHEBI:57305"/>
        <dbReference type="ChEBI" id="CHEBI:78442"/>
        <dbReference type="ChEBI" id="CHEBI:78522"/>
        <dbReference type="ChEBI" id="CHEBI:456215"/>
        <dbReference type="EC" id="6.1.1.14"/>
    </reaction>
</comment>
<dbReference type="SUPFAM" id="SSF109604">
    <property type="entry name" value="HD-domain/PDEase-like"/>
    <property type="match status" value="1"/>
</dbReference>
<evidence type="ECO:0000256" key="4">
    <source>
        <dbReference type="ARBA" id="ARBA00022598"/>
    </source>
</evidence>
<evidence type="ECO:0000259" key="11">
    <source>
        <dbReference type="Pfam" id="PF05746"/>
    </source>
</evidence>
<dbReference type="GO" id="GO:0004814">
    <property type="term" value="F:arginine-tRNA ligase activity"/>
    <property type="evidence" value="ECO:0007669"/>
    <property type="project" value="InterPro"/>
</dbReference>
<dbReference type="Proteomes" id="UP000199073">
    <property type="component" value="Unassembled WGS sequence"/>
</dbReference>
<dbReference type="STRING" id="91360.SAMN05660330_02043"/>
<dbReference type="NCBIfam" id="TIGR00211">
    <property type="entry name" value="glyS"/>
    <property type="match status" value="1"/>
</dbReference>
<accession>A0A1H0QMY4</accession>
<gene>
    <name evidence="10" type="primary">glyS</name>
    <name evidence="12" type="ORF">SAMN05660330_02043</name>
</gene>
<comment type="subcellular location">
    <subcellularLocation>
        <location evidence="1 10">Cytoplasm</location>
    </subcellularLocation>
</comment>
<dbReference type="Pfam" id="PF05746">
    <property type="entry name" value="DALR_1"/>
    <property type="match status" value="1"/>
</dbReference>
<dbReference type="AlphaFoldDB" id="A0A1H0QMY4"/>
<keyword evidence="8 10" id="KW-0030">Aminoacyl-tRNA synthetase</keyword>
<keyword evidence="3 10" id="KW-0963">Cytoplasm</keyword>
<dbReference type="RefSeq" id="WP_092222449.1">
    <property type="nucleotide sequence ID" value="NZ_FNJI01000012.1"/>
</dbReference>
<dbReference type="EMBL" id="FNJI01000012">
    <property type="protein sequence ID" value="SDP18723.1"/>
    <property type="molecule type" value="Genomic_DNA"/>
</dbReference>
<dbReference type="PROSITE" id="PS50861">
    <property type="entry name" value="AA_TRNA_LIGASE_II_GLYAB"/>
    <property type="match status" value="1"/>
</dbReference>
<evidence type="ECO:0000313" key="13">
    <source>
        <dbReference type="Proteomes" id="UP000199073"/>
    </source>
</evidence>
<evidence type="ECO:0000256" key="9">
    <source>
        <dbReference type="ARBA" id="ARBA00047937"/>
    </source>
</evidence>
<keyword evidence="5 10" id="KW-0547">Nucleotide-binding</keyword>